<protein>
    <submittedName>
        <fullName evidence="3">Probable metallo-hydrolase YflN</fullName>
    </submittedName>
</protein>
<keyword evidence="3" id="KW-0378">Hydrolase</keyword>
<proteinExistence type="predicted"/>
<evidence type="ECO:0000256" key="1">
    <source>
        <dbReference type="SAM" id="MobiDB-lite"/>
    </source>
</evidence>
<dbReference type="InterPro" id="IPR036866">
    <property type="entry name" value="RibonucZ/Hydroxyglut_hydro"/>
</dbReference>
<gene>
    <name evidence="3" type="ORF">AVDCRST_MAG25-726</name>
</gene>
<dbReference type="GO" id="GO:0016787">
    <property type="term" value="F:hydrolase activity"/>
    <property type="evidence" value="ECO:0007669"/>
    <property type="project" value="UniProtKB-KW"/>
</dbReference>
<dbReference type="CDD" id="cd07721">
    <property type="entry name" value="yflN-like_MBL-fold"/>
    <property type="match status" value="1"/>
</dbReference>
<dbReference type="Pfam" id="PF00753">
    <property type="entry name" value="Lactamase_B"/>
    <property type="match status" value="1"/>
</dbReference>
<dbReference type="InterPro" id="IPR001279">
    <property type="entry name" value="Metallo-B-lactamas"/>
</dbReference>
<organism evidence="3">
    <name type="scientific">uncultured Rubrobacteraceae bacterium</name>
    <dbReference type="NCBI Taxonomy" id="349277"/>
    <lineage>
        <taxon>Bacteria</taxon>
        <taxon>Bacillati</taxon>
        <taxon>Actinomycetota</taxon>
        <taxon>Rubrobacteria</taxon>
        <taxon>Rubrobacterales</taxon>
        <taxon>Rubrobacteraceae</taxon>
        <taxon>environmental samples</taxon>
    </lineage>
</organism>
<feature type="compositionally biased region" description="Pro residues" evidence="1">
    <location>
        <begin position="62"/>
        <end position="75"/>
    </location>
</feature>
<accession>A0A6J4R010</accession>
<evidence type="ECO:0000259" key="2">
    <source>
        <dbReference type="SMART" id="SM00849"/>
    </source>
</evidence>
<feature type="compositionally biased region" description="Pro residues" evidence="1">
    <location>
        <begin position="40"/>
        <end position="54"/>
    </location>
</feature>
<name>A0A6J4R010_9ACTN</name>
<evidence type="ECO:0000313" key="3">
    <source>
        <dbReference type="EMBL" id="CAA9460125.1"/>
    </source>
</evidence>
<dbReference type="SUPFAM" id="SSF56281">
    <property type="entry name" value="Metallo-hydrolase/oxidoreductase"/>
    <property type="match status" value="1"/>
</dbReference>
<sequence>MDENGARKADRASGSGSPETPGAPEEGLPPVPQVPEKDLPPVPRVPGVDLPPAPQVSIEDLSPPPEAGTENPPPAAEGRNPFSVGIDGDAASGRAVSRAAAWVAPGVARVGVLFVNAYLVGEPGGPWALVDAGLPLSAAMVRRAAAERHGPESRPEAIILTHGHFDHAGSALALAAGWDVPIYAHPLEMPYLTGRSDYPPQDPTMGGAIAQMARLFPHGGRDLGDRVRELPADGGVPGLEGWRWVHTPGHTPGHVSLFRGEDRVLVGGDALATMNMDSWASHLTRERELRRPPAPFTPDWEAARRSVGFLADLEPSVVAAGHGLPMEGPRAAEGLRGLAGRFSAPRMGRYVGRPARFYEEGGVAELPPPVPDPLPRRVALAAVVIAAGAAIALARRRG</sequence>
<dbReference type="PANTHER" id="PTHR42951">
    <property type="entry name" value="METALLO-BETA-LACTAMASE DOMAIN-CONTAINING"/>
    <property type="match status" value="1"/>
</dbReference>
<dbReference type="AlphaFoldDB" id="A0A6J4R010"/>
<feature type="region of interest" description="Disordered" evidence="1">
    <location>
        <begin position="1"/>
        <end position="86"/>
    </location>
</feature>
<dbReference type="Gene3D" id="3.60.15.10">
    <property type="entry name" value="Ribonuclease Z/Hydroxyacylglutathione hydrolase-like"/>
    <property type="match status" value="1"/>
</dbReference>
<dbReference type="InterPro" id="IPR050855">
    <property type="entry name" value="NDM-1-like"/>
</dbReference>
<dbReference type="EMBL" id="CADCVI010000048">
    <property type="protein sequence ID" value="CAA9460125.1"/>
    <property type="molecule type" value="Genomic_DNA"/>
</dbReference>
<dbReference type="PANTHER" id="PTHR42951:SF17">
    <property type="entry name" value="METALLO-BETA-LACTAMASE DOMAIN-CONTAINING PROTEIN"/>
    <property type="match status" value="1"/>
</dbReference>
<dbReference type="SMART" id="SM00849">
    <property type="entry name" value="Lactamase_B"/>
    <property type="match status" value="1"/>
</dbReference>
<feature type="compositionally biased region" description="Basic and acidic residues" evidence="1">
    <location>
        <begin position="1"/>
        <end position="11"/>
    </location>
</feature>
<feature type="domain" description="Metallo-beta-lactamase" evidence="2">
    <location>
        <begin position="114"/>
        <end position="322"/>
    </location>
</feature>
<reference evidence="3" key="1">
    <citation type="submission" date="2020-02" db="EMBL/GenBank/DDBJ databases">
        <authorList>
            <person name="Meier V. D."/>
        </authorList>
    </citation>
    <scope>NUCLEOTIDE SEQUENCE</scope>
    <source>
        <strain evidence="3">AVDCRST_MAG25</strain>
    </source>
</reference>